<reference evidence="3" key="1">
    <citation type="journal article" date="2023" name="Commun. Biol.">
        <title>Genome analysis of Parmales, the sister group of diatoms, reveals the evolutionary specialization of diatoms from phago-mixotrophs to photoautotrophs.</title>
        <authorList>
            <person name="Ban H."/>
            <person name="Sato S."/>
            <person name="Yoshikawa S."/>
            <person name="Yamada K."/>
            <person name="Nakamura Y."/>
            <person name="Ichinomiya M."/>
            <person name="Sato N."/>
            <person name="Blanc-Mathieu R."/>
            <person name="Endo H."/>
            <person name="Kuwata A."/>
            <person name="Ogata H."/>
        </authorList>
    </citation>
    <scope>NUCLEOTIDE SEQUENCE [LARGE SCALE GENOMIC DNA]</scope>
    <source>
        <strain evidence="3">NIES 3700</strain>
    </source>
</reference>
<dbReference type="CDD" id="cd04301">
    <property type="entry name" value="NAT_SF"/>
    <property type="match status" value="1"/>
</dbReference>
<gene>
    <name evidence="2" type="ORF">TrLO_g13497</name>
</gene>
<dbReference type="OrthoDB" id="47374at2759"/>
<dbReference type="EMBL" id="BRXW01000276">
    <property type="protein sequence ID" value="GMI17092.1"/>
    <property type="molecule type" value="Genomic_DNA"/>
</dbReference>
<dbReference type="PROSITE" id="PS51186">
    <property type="entry name" value="GNAT"/>
    <property type="match status" value="1"/>
</dbReference>
<dbReference type="InterPro" id="IPR016181">
    <property type="entry name" value="Acyl_CoA_acyltransferase"/>
</dbReference>
<evidence type="ECO:0000313" key="3">
    <source>
        <dbReference type="Proteomes" id="UP001165122"/>
    </source>
</evidence>
<accession>A0A9W7FQH8</accession>
<dbReference type="Gene3D" id="3.40.630.30">
    <property type="match status" value="1"/>
</dbReference>
<dbReference type="GO" id="GO:0016747">
    <property type="term" value="F:acyltransferase activity, transferring groups other than amino-acyl groups"/>
    <property type="evidence" value="ECO:0007669"/>
    <property type="project" value="InterPro"/>
</dbReference>
<dbReference type="Pfam" id="PF00583">
    <property type="entry name" value="Acetyltransf_1"/>
    <property type="match status" value="1"/>
</dbReference>
<dbReference type="AlphaFoldDB" id="A0A9W7FQH8"/>
<name>A0A9W7FQH8_9STRA</name>
<dbReference type="PANTHER" id="PTHR47443:SF3">
    <property type="entry name" value="GCN5-RELATED N-ACETYLTRANSFERASE 4, CHLOROPLASTIC"/>
    <property type="match status" value="1"/>
</dbReference>
<evidence type="ECO:0000259" key="1">
    <source>
        <dbReference type="PROSITE" id="PS51186"/>
    </source>
</evidence>
<organism evidence="2 3">
    <name type="scientific">Triparma laevis f. longispina</name>
    <dbReference type="NCBI Taxonomy" id="1714387"/>
    <lineage>
        <taxon>Eukaryota</taxon>
        <taxon>Sar</taxon>
        <taxon>Stramenopiles</taxon>
        <taxon>Ochrophyta</taxon>
        <taxon>Bolidophyceae</taxon>
        <taxon>Parmales</taxon>
        <taxon>Triparmaceae</taxon>
        <taxon>Triparma</taxon>
    </lineage>
</organism>
<keyword evidence="3" id="KW-1185">Reference proteome</keyword>
<dbReference type="SUPFAM" id="SSF55729">
    <property type="entry name" value="Acyl-CoA N-acyltransferases (Nat)"/>
    <property type="match status" value="1"/>
</dbReference>
<dbReference type="Proteomes" id="UP001165122">
    <property type="component" value="Unassembled WGS sequence"/>
</dbReference>
<protein>
    <recommendedName>
        <fullName evidence="1">N-acetyltransferase domain-containing protein</fullName>
    </recommendedName>
</protein>
<comment type="caution">
    <text evidence="2">The sequence shown here is derived from an EMBL/GenBank/DDBJ whole genome shotgun (WGS) entry which is preliminary data.</text>
</comment>
<dbReference type="InterPro" id="IPR000182">
    <property type="entry name" value="GNAT_dom"/>
</dbReference>
<feature type="domain" description="N-acetyltransferase" evidence="1">
    <location>
        <begin position="27"/>
        <end position="199"/>
    </location>
</feature>
<proteinExistence type="predicted"/>
<sequence>MDGQQNTTTYSSSSSSSNLVVEPRTNYVIREADYGDLGAVAKCLVSSFYKPSMPFIAATNTLKELSRLQNNFAGYDSKIHSMFVVTTIETASKEEEVVGFVDVDGRKKIKKKHQGGPRPYLSDLAISKAHRRNGLATSLIRHCEKTAMGDCDKSWGFDSLHLRVSKENTAALKLYYELDYNIVDEDYDCPTFLLRKKRKN</sequence>
<evidence type="ECO:0000313" key="2">
    <source>
        <dbReference type="EMBL" id="GMI17092.1"/>
    </source>
</evidence>
<dbReference type="PANTHER" id="PTHR47443">
    <property type="entry name" value="ACYL-COA N-ACYLTRANSFERASES (NAT) SUPERFAMILY PROTEIN"/>
    <property type="match status" value="1"/>
</dbReference>